<feature type="compositionally biased region" description="Acidic residues" evidence="1">
    <location>
        <begin position="342"/>
        <end position="355"/>
    </location>
</feature>
<dbReference type="AlphaFoldDB" id="A0AAV6WKW4"/>
<keyword evidence="5" id="KW-1185">Reference proteome</keyword>
<evidence type="ECO:0000313" key="4">
    <source>
        <dbReference type="EMBL" id="KAG8367620.1"/>
    </source>
</evidence>
<evidence type="ECO:0000313" key="5">
    <source>
        <dbReference type="Proteomes" id="UP000826271"/>
    </source>
</evidence>
<dbReference type="PANTHER" id="PTHR31286">
    <property type="entry name" value="GLYCINE-RICH CELL WALL STRUCTURAL PROTEIN 1.8-LIKE"/>
    <property type="match status" value="1"/>
</dbReference>
<dbReference type="PANTHER" id="PTHR31286:SF153">
    <property type="entry name" value="DUF4283 DOMAIN PROTEIN"/>
    <property type="match status" value="1"/>
</dbReference>
<organism evidence="4 5">
    <name type="scientific">Buddleja alternifolia</name>
    <dbReference type="NCBI Taxonomy" id="168488"/>
    <lineage>
        <taxon>Eukaryota</taxon>
        <taxon>Viridiplantae</taxon>
        <taxon>Streptophyta</taxon>
        <taxon>Embryophyta</taxon>
        <taxon>Tracheophyta</taxon>
        <taxon>Spermatophyta</taxon>
        <taxon>Magnoliopsida</taxon>
        <taxon>eudicotyledons</taxon>
        <taxon>Gunneridae</taxon>
        <taxon>Pentapetalae</taxon>
        <taxon>asterids</taxon>
        <taxon>lamiids</taxon>
        <taxon>Lamiales</taxon>
        <taxon>Scrophulariaceae</taxon>
        <taxon>Buddlejeae</taxon>
        <taxon>Buddleja</taxon>
    </lineage>
</organism>
<comment type="caution">
    <text evidence="4">The sequence shown here is derived from an EMBL/GenBank/DDBJ whole genome shotgun (WGS) entry which is preliminary data.</text>
</comment>
<dbReference type="InterPro" id="IPR025558">
    <property type="entry name" value="DUF4283"/>
</dbReference>
<reference evidence="4" key="1">
    <citation type="submission" date="2019-10" db="EMBL/GenBank/DDBJ databases">
        <authorList>
            <person name="Zhang R."/>
            <person name="Pan Y."/>
            <person name="Wang J."/>
            <person name="Ma R."/>
            <person name="Yu S."/>
        </authorList>
    </citation>
    <scope>NUCLEOTIDE SEQUENCE</scope>
    <source>
        <strain evidence="4">LA-IB0</strain>
        <tissue evidence="4">Leaf</tissue>
    </source>
</reference>
<name>A0AAV6WKW4_9LAMI</name>
<feature type="compositionally biased region" description="Basic and acidic residues" evidence="1">
    <location>
        <begin position="330"/>
        <end position="341"/>
    </location>
</feature>
<evidence type="ECO:0000259" key="2">
    <source>
        <dbReference type="Pfam" id="PF14111"/>
    </source>
</evidence>
<protein>
    <recommendedName>
        <fullName evidence="6">DUF4283 domain-containing protein</fullName>
    </recommendedName>
</protein>
<feature type="region of interest" description="Disordered" evidence="1">
    <location>
        <begin position="295"/>
        <end position="358"/>
    </location>
</feature>
<feature type="domain" description="DUF4283" evidence="2">
    <location>
        <begin position="45"/>
        <end position="123"/>
    </location>
</feature>
<dbReference type="Pfam" id="PF14111">
    <property type="entry name" value="DUF4283"/>
    <property type="match status" value="1"/>
</dbReference>
<gene>
    <name evidence="4" type="ORF">BUALT_Bualt16G0091200</name>
</gene>
<proteinExistence type="predicted"/>
<evidence type="ECO:0000256" key="1">
    <source>
        <dbReference type="SAM" id="MobiDB-lite"/>
    </source>
</evidence>
<feature type="domain" description="Zinc knuckle CX2CX4HX4C" evidence="3">
    <location>
        <begin position="183"/>
        <end position="224"/>
    </location>
</feature>
<sequence length="521" mass="58604">MASHDARVEEEIRRMEKAFHLTETESTRVVVSPRVWQSDRGKSNLILVAQLLSGKRLNFPAFRDTLIGSFKPRRGMEIFRIDHYRFLFEFNHVVDMNRVLDNCPWNFDNELLLMKPLPDNEDPLLTRMDWADFFIRVQGLPISKINHTFAKIIGNNIGQFMEFDLEKSGARWGASMRIRARINISKPLRRVLILSNPDGDEFELVFTYEKLPNFCYLCGIIGHISDYYELRYDEHFVDPGKKTPYGSWLRAAPRRGSGQLPTLNSPIGTPQHSGSYYRVRGSDIWGANGVTRNDPEVFRTPISSPPRNPPSGLVRQPYRPPALREPSVPVRRDLSLHFRDESEGESDVNAGEDLDSGFPPSNSFVSGLYISPGRRATTPNPSPIPPVTHISSTHHVTTTISSPIPNLSETIAERASLAPAVLVSTTKSQPLTIRPIPSHTTNLSTILTVIQSPQPSMVPIQQHNDLNITHPLSPHLNQPFTAPISSPLSSPILINIPIHISTTPPRSHKSLPVTRKITKAY</sequence>
<dbReference type="Pfam" id="PF14392">
    <property type="entry name" value="zf-CCHC_4"/>
    <property type="match status" value="1"/>
</dbReference>
<dbReference type="InterPro" id="IPR025836">
    <property type="entry name" value="Zn_knuckle_CX2CX4HX4C"/>
</dbReference>
<dbReference type="Proteomes" id="UP000826271">
    <property type="component" value="Unassembled WGS sequence"/>
</dbReference>
<dbReference type="InterPro" id="IPR040256">
    <property type="entry name" value="At4g02000-like"/>
</dbReference>
<accession>A0AAV6WKW4</accession>
<dbReference type="EMBL" id="WHWC01000016">
    <property type="protein sequence ID" value="KAG8367620.1"/>
    <property type="molecule type" value="Genomic_DNA"/>
</dbReference>
<evidence type="ECO:0008006" key="6">
    <source>
        <dbReference type="Google" id="ProtNLM"/>
    </source>
</evidence>
<evidence type="ECO:0000259" key="3">
    <source>
        <dbReference type="Pfam" id="PF14392"/>
    </source>
</evidence>